<keyword evidence="3" id="KW-1185">Reference proteome</keyword>
<accession>A0A8G2BJ82</accession>
<reference evidence="2 3" key="1">
    <citation type="submission" date="2016-10" db="EMBL/GenBank/DDBJ databases">
        <authorList>
            <person name="Varghese N."/>
            <person name="Submissions S."/>
        </authorList>
    </citation>
    <scope>NUCLEOTIDE SEQUENCE [LARGE SCALE GENOMIC DNA]</scope>
    <source>
        <strain evidence="2 3">DSM 18839</strain>
    </source>
</reference>
<evidence type="ECO:0000256" key="1">
    <source>
        <dbReference type="SAM" id="Phobius"/>
    </source>
</evidence>
<sequence length="269" mass="30121">MDWFLDALAAPVAGLIAYIDGDSARQPHNHALLIMAMFAGSVAFWHLVLWRAMHGNRRFWRAIDYVWYVGAFLSLILGAYQGERDTLVTRLQNMERLAEVELSRQDSIMLALVTECDRLISADNLGHSAVSRLFDLPLCRAAQPVLPQAKRYVFEHISGVGSLFFAETKMARLTEICGVARSAYHTAEAAAESDARVPEAELYTLLYCDDEPAMVARFDEVRRISAEQEISARSPFGAVAHLWPLLLSLVVGLRITKTTAEIRQTGRRI</sequence>
<dbReference type="EMBL" id="FNBW01000009">
    <property type="protein sequence ID" value="SDG01892.1"/>
    <property type="molecule type" value="Genomic_DNA"/>
</dbReference>
<proteinExistence type="predicted"/>
<dbReference type="Proteomes" id="UP000198615">
    <property type="component" value="Unassembled WGS sequence"/>
</dbReference>
<comment type="caution">
    <text evidence="2">The sequence shown here is derived from an EMBL/GenBank/DDBJ whole genome shotgun (WGS) entry which is preliminary data.</text>
</comment>
<gene>
    <name evidence="2" type="ORF">SAMN05660686_03060</name>
</gene>
<keyword evidence="1" id="KW-0472">Membrane</keyword>
<keyword evidence="1" id="KW-0812">Transmembrane</keyword>
<name>A0A8G2BJ82_9PROT</name>
<feature type="transmembrane region" description="Helical" evidence="1">
    <location>
        <begin position="62"/>
        <end position="80"/>
    </location>
</feature>
<protein>
    <submittedName>
        <fullName evidence="2">Uncharacterized protein</fullName>
    </submittedName>
</protein>
<evidence type="ECO:0000313" key="3">
    <source>
        <dbReference type="Proteomes" id="UP000198615"/>
    </source>
</evidence>
<dbReference type="RefSeq" id="WP_028794356.1">
    <property type="nucleotide sequence ID" value="NZ_FNBW01000009.1"/>
</dbReference>
<evidence type="ECO:0000313" key="2">
    <source>
        <dbReference type="EMBL" id="SDG01892.1"/>
    </source>
</evidence>
<feature type="transmembrane region" description="Helical" evidence="1">
    <location>
        <begin position="31"/>
        <end position="50"/>
    </location>
</feature>
<dbReference type="AlphaFoldDB" id="A0A8G2BJ82"/>
<keyword evidence="1" id="KW-1133">Transmembrane helix</keyword>
<organism evidence="2 3">
    <name type="scientific">Thalassobaculum litoreum DSM 18839</name>
    <dbReference type="NCBI Taxonomy" id="1123362"/>
    <lineage>
        <taxon>Bacteria</taxon>
        <taxon>Pseudomonadati</taxon>
        <taxon>Pseudomonadota</taxon>
        <taxon>Alphaproteobacteria</taxon>
        <taxon>Rhodospirillales</taxon>
        <taxon>Thalassobaculaceae</taxon>
        <taxon>Thalassobaculum</taxon>
    </lineage>
</organism>